<dbReference type="Proteomes" id="UP000094020">
    <property type="component" value="Chromosome 11"/>
</dbReference>
<name>A0A1B9HXI8_9TREE</name>
<reference evidence="4" key="1">
    <citation type="submission" date="2013-07" db="EMBL/GenBank/DDBJ databases">
        <title>The Genome Sequence of Cryptococcus pinus CBS10737.</title>
        <authorList>
            <consortium name="The Broad Institute Genome Sequencing Platform"/>
            <person name="Cuomo C."/>
            <person name="Litvintseva A."/>
            <person name="Chen Y."/>
            <person name="Heitman J."/>
            <person name="Sun S."/>
            <person name="Springer D."/>
            <person name="Dromer F."/>
            <person name="Young S.K."/>
            <person name="Zeng Q."/>
            <person name="Gargeya S."/>
            <person name="Fitzgerald M."/>
            <person name="Abouelleil A."/>
            <person name="Alvarado L."/>
            <person name="Berlin A.M."/>
            <person name="Chapman S.B."/>
            <person name="Dewar J."/>
            <person name="Goldberg J."/>
            <person name="Griggs A."/>
            <person name="Gujja S."/>
            <person name="Hansen M."/>
            <person name="Howarth C."/>
            <person name="Imamovic A."/>
            <person name="Larimer J."/>
            <person name="McCowan C."/>
            <person name="Murphy C."/>
            <person name="Pearson M."/>
            <person name="Priest M."/>
            <person name="Roberts A."/>
            <person name="Saif S."/>
            <person name="Shea T."/>
            <person name="Sykes S."/>
            <person name="Wortman J."/>
            <person name="Nusbaum C."/>
            <person name="Birren B."/>
        </authorList>
    </citation>
    <scope>NUCLEOTIDE SEQUENCE [LARGE SCALE GENOMIC DNA]</scope>
    <source>
        <strain evidence="4">CBS 10737</strain>
    </source>
</reference>
<dbReference type="OrthoDB" id="2596277at2759"/>
<keyword evidence="2" id="KW-1133">Transmembrane helix</keyword>
<dbReference type="KEGG" id="kpin:30174203"/>
<dbReference type="EMBL" id="CP144529">
    <property type="protein sequence ID" value="WWC73534.1"/>
    <property type="molecule type" value="Genomic_DNA"/>
</dbReference>
<keyword evidence="6" id="KW-1185">Reference proteome</keyword>
<keyword evidence="2" id="KW-0472">Membrane</keyword>
<evidence type="ECO:0000313" key="5">
    <source>
        <dbReference type="EMBL" id="WWC73534.1"/>
    </source>
</evidence>
<dbReference type="PANTHER" id="PTHR40465:SF1">
    <property type="entry name" value="DUF6534 DOMAIN-CONTAINING PROTEIN"/>
    <property type="match status" value="1"/>
</dbReference>
<reference evidence="5" key="2">
    <citation type="submission" date="2013-07" db="EMBL/GenBank/DDBJ databases">
        <authorList>
            <consortium name="The Broad Institute Genome Sequencing Platform"/>
            <person name="Cuomo C."/>
            <person name="Litvintseva A."/>
            <person name="Chen Y."/>
            <person name="Heitman J."/>
            <person name="Sun S."/>
            <person name="Springer D."/>
            <person name="Dromer F."/>
            <person name="Young S.K."/>
            <person name="Zeng Q."/>
            <person name="Gargeya S."/>
            <person name="Fitzgerald M."/>
            <person name="Abouelleil A."/>
            <person name="Alvarado L."/>
            <person name="Berlin A.M."/>
            <person name="Chapman S.B."/>
            <person name="Dewar J."/>
            <person name="Goldberg J."/>
            <person name="Griggs A."/>
            <person name="Gujja S."/>
            <person name="Hansen M."/>
            <person name="Howarth C."/>
            <person name="Imamovic A."/>
            <person name="Larimer J."/>
            <person name="McCowan C."/>
            <person name="Murphy C."/>
            <person name="Pearson M."/>
            <person name="Priest M."/>
            <person name="Roberts A."/>
            <person name="Saif S."/>
            <person name="Shea T."/>
            <person name="Sykes S."/>
            <person name="Wortman J."/>
            <person name="Nusbaum C."/>
            <person name="Birren B."/>
        </authorList>
    </citation>
    <scope>NUCLEOTIDE SEQUENCE</scope>
    <source>
        <strain evidence="5">CBS 10737</strain>
    </source>
</reference>
<accession>A0A1B9HXI8</accession>
<feature type="transmembrane region" description="Helical" evidence="2">
    <location>
        <begin position="53"/>
        <end position="74"/>
    </location>
</feature>
<organism evidence="4">
    <name type="scientific">Kwoniella pini CBS 10737</name>
    <dbReference type="NCBI Taxonomy" id="1296096"/>
    <lineage>
        <taxon>Eukaryota</taxon>
        <taxon>Fungi</taxon>
        <taxon>Dikarya</taxon>
        <taxon>Basidiomycota</taxon>
        <taxon>Agaricomycotina</taxon>
        <taxon>Tremellomycetes</taxon>
        <taxon>Tremellales</taxon>
        <taxon>Cryptococcaceae</taxon>
        <taxon>Kwoniella</taxon>
    </lineage>
</organism>
<feature type="transmembrane region" description="Helical" evidence="2">
    <location>
        <begin position="21"/>
        <end position="41"/>
    </location>
</feature>
<feature type="region of interest" description="Disordered" evidence="1">
    <location>
        <begin position="366"/>
        <end position="393"/>
    </location>
</feature>
<protein>
    <recommendedName>
        <fullName evidence="3">DUF6534 domain-containing protein</fullName>
    </recommendedName>
</protein>
<feature type="transmembrane region" description="Helical" evidence="2">
    <location>
        <begin position="140"/>
        <end position="165"/>
    </location>
</feature>
<evidence type="ECO:0000259" key="3">
    <source>
        <dbReference type="Pfam" id="PF20152"/>
    </source>
</evidence>
<dbReference type="RefSeq" id="XP_019009187.1">
    <property type="nucleotide sequence ID" value="XM_019157547.1"/>
</dbReference>
<dbReference type="AlphaFoldDB" id="A0A1B9HXI8"/>
<feature type="transmembrane region" description="Helical" evidence="2">
    <location>
        <begin position="224"/>
        <end position="246"/>
    </location>
</feature>
<gene>
    <name evidence="4" type="ORF">I206_05834</name>
    <name evidence="5" type="ORF">I206_107506</name>
</gene>
<reference evidence="4" key="3">
    <citation type="submission" date="2016-07" db="EMBL/GenBank/DDBJ databases">
        <title>Evolution of pathogenesis and genome organization in the Tremellales.</title>
        <authorList>
            <person name="Cuomo C."/>
            <person name="Litvintseva A."/>
            <person name="Heitman J."/>
            <person name="Chen Y."/>
            <person name="Sun S."/>
            <person name="Springer D."/>
            <person name="Dromer F."/>
            <person name="Young S."/>
            <person name="Zeng Q."/>
            <person name="Chapman S."/>
            <person name="Gujja S."/>
            <person name="Saif S."/>
            <person name="Birren B."/>
        </authorList>
    </citation>
    <scope>NUCLEOTIDE SEQUENCE</scope>
    <source>
        <strain evidence="4">CBS 10737</strain>
    </source>
</reference>
<dbReference type="EMBL" id="KI894014">
    <property type="protein sequence ID" value="OCF47968.1"/>
    <property type="molecule type" value="Genomic_DNA"/>
</dbReference>
<feature type="transmembrane region" description="Helical" evidence="2">
    <location>
        <begin position="252"/>
        <end position="272"/>
    </location>
</feature>
<dbReference type="Pfam" id="PF20152">
    <property type="entry name" value="DUF6534"/>
    <property type="match status" value="1"/>
</dbReference>
<reference evidence="5" key="4">
    <citation type="submission" date="2024-02" db="EMBL/GenBank/DDBJ databases">
        <title>Comparative genomics of Cryptococcus and Kwoniella reveals pathogenesis evolution and contrasting modes of karyotype evolution via chromosome fusion or intercentromeric recombination.</title>
        <authorList>
            <person name="Coelho M.A."/>
            <person name="David-Palma M."/>
            <person name="Shea T."/>
            <person name="Bowers K."/>
            <person name="McGinley-Smith S."/>
            <person name="Mohammad A.W."/>
            <person name="Gnirke A."/>
            <person name="Yurkov A.M."/>
            <person name="Nowrousian M."/>
            <person name="Sun S."/>
            <person name="Cuomo C.A."/>
            <person name="Heitman J."/>
        </authorList>
    </citation>
    <scope>NUCLEOTIDE SEQUENCE</scope>
    <source>
        <strain evidence="5">CBS 10737</strain>
    </source>
</reference>
<feature type="domain" description="DUF6534" evidence="3">
    <location>
        <begin position="192"/>
        <end position="271"/>
    </location>
</feature>
<keyword evidence="2" id="KW-0812">Transmembrane</keyword>
<evidence type="ECO:0000313" key="6">
    <source>
        <dbReference type="Proteomes" id="UP000094020"/>
    </source>
</evidence>
<dbReference type="InterPro" id="IPR045339">
    <property type="entry name" value="DUF6534"/>
</dbReference>
<sequence>MAPTVGISERTLFAIYGPLEIGALISVFGFGLLLMHAFVYFGIYSKGGWKVKLLIIFVVVLCLGQTVSDCSRIIKLTTIHSADLVYFLTASERPEEIISPILSVTISTITQLFLLRRCLLFTGVTENPTNRSTTFYKLKVWGLAGFSLAVISLSFATGIGVPIRLRMLENIATAHADRHLDLLTIMWLSTSSAIDILLSGYIIFKLRNAVKHSEDRNKVVDALIKLSFQAGGLVTALQLSALIIYLKATSTWADFPAIFISKVYAITLISSISTPRRQASRLNLSGQNAPGHQIPCISSPTIVASSCFQRSRITPSCSCGCQNGQNLPLQVDPDGAMDELRPASEAIEKSEIRNVRDNTLVMSSTESGMKMSAGKSVAHSGNLPWDTEKGSME</sequence>
<dbReference type="GeneID" id="30174203"/>
<dbReference type="PANTHER" id="PTHR40465">
    <property type="entry name" value="CHROMOSOME 1, WHOLE GENOME SHOTGUN SEQUENCE"/>
    <property type="match status" value="1"/>
</dbReference>
<evidence type="ECO:0000313" key="4">
    <source>
        <dbReference type="EMBL" id="OCF47968.1"/>
    </source>
</evidence>
<evidence type="ECO:0000256" key="2">
    <source>
        <dbReference type="SAM" id="Phobius"/>
    </source>
</evidence>
<evidence type="ECO:0000256" key="1">
    <source>
        <dbReference type="SAM" id="MobiDB-lite"/>
    </source>
</evidence>
<proteinExistence type="predicted"/>
<feature type="transmembrane region" description="Helical" evidence="2">
    <location>
        <begin position="185"/>
        <end position="204"/>
    </location>
</feature>